<protein>
    <submittedName>
        <fullName evidence="1">Uncharacterized protein</fullName>
    </submittedName>
</protein>
<accession>A0A0A9GUT3</accession>
<dbReference type="EMBL" id="GBRH01171575">
    <property type="protein sequence ID" value="JAE26321.1"/>
    <property type="molecule type" value="Transcribed_RNA"/>
</dbReference>
<sequence>MRKLCEAPYSKTLDWSKWYIFWAE</sequence>
<evidence type="ECO:0000313" key="1">
    <source>
        <dbReference type="EMBL" id="JAE26321.1"/>
    </source>
</evidence>
<reference evidence="1" key="1">
    <citation type="submission" date="2014-09" db="EMBL/GenBank/DDBJ databases">
        <authorList>
            <person name="Magalhaes I.L.F."/>
            <person name="Oliveira U."/>
            <person name="Santos F.R."/>
            <person name="Vidigal T.H.D.A."/>
            <person name="Brescovit A.D."/>
            <person name="Santos A.J."/>
        </authorList>
    </citation>
    <scope>NUCLEOTIDE SEQUENCE</scope>
    <source>
        <tissue evidence="1">Shoot tissue taken approximately 20 cm above the soil surface</tissue>
    </source>
</reference>
<name>A0A0A9GUT3_ARUDO</name>
<proteinExistence type="predicted"/>
<organism evidence="1">
    <name type="scientific">Arundo donax</name>
    <name type="common">Giant reed</name>
    <name type="synonym">Donax arundinaceus</name>
    <dbReference type="NCBI Taxonomy" id="35708"/>
    <lineage>
        <taxon>Eukaryota</taxon>
        <taxon>Viridiplantae</taxon>
        <taxon>Streptophyta</taxon>
        <taxon>Embryophyta</taxon>
        <taxon>Tracheophyta</taxon>
        <taxon>Spermatophyta</taxon>
        <taxon>Magnoliopsida</taxon>
        <taxon>Liliopsida</taxon>
        <taxon>Poales</taxon>
        <taxon>Poaceae</taxon>
        <taxon>PACMAD clade</taxon>
        <taxon>Arundinoideae</taxon>
        <taxon>Arundineae</taxon>
        <taxon>Arundo</taxon>
    </lineage>
</organism>
<dbReference type="AlphaFoldDB" id="A0A0A9GUT3"/>
<reference evidence="1" key="2">
    <citation type="journal article" date="2015" name="Data Brief">
        <title>Shoot transcriptome of the giant reed, Arundo donax.</title>
        <authorList>
            <person name="Barrero R.A."/>
            <person name="Guerrero F.D."/>
            <person name="Moolhuijzen P."/>
            <person name="Goolsby J.A."/>
            <person name="Tidwell J."/>
            <person name="Bellgard S.E."/>
            <person name="Bellgard M.I."/>
        </authorList>
    </citation>
    <scope>NUCLEOTIDE SEQUENCE</scope>
    <source>
        <tissue evidence="1">Shoot tissue taken approximately 20 cm above the soil surface</tissue>
    </source>
</reference>